<evidence type="ECO:0000313" key="2">
    <source>
        <dbReference type="Proteomes" id="UP001168821"/>
    </source>
</evidence>
<protein>
    <submittedName>
        <fullName evidence="1">Uncharacterized protein</fullName>
    </submittedName>
</protein>
<dbReference type="AlphaFoldDB" id="A0AA38MQH0"/>
<reference evidence="1" key="1">
    <citation type="journal article" date="2023" name="G3 (Bethesda)">
        <title>Whole genome assemblies of Zophobas morio and Tenebrio molitor.</title>
        <authorList>
            <person name="Kaur S."/>
            <person name="Stinson S.A."/>
            <person name="diCenzo G.C."/>
        </authorList>
    </citation>
    <scope>NUCLEOTIDE SEQUENCE</scope>
    <source>
        <strain evidence="1">QUZm001</strain>
    </source>
</reference>
<dbReference type="EMBL" id="JALNTZ010000002">
    <property type="protein sequence ID" value="KAJ3664043.1"/>
    <property type="molecule type" value="Genomic_DNA"/>
</dbReference>
<sequence length="121" mass="12849">MYVQCMYRVDCGGRAEPTVCCFCSKLGAGQPPAARVARVLIHLVSHTAILAEPLSRGGGSRGMAAGLRRGPCAAPAVTVSTKCLITFIYYLENVFRKSELVRMGVAIKKGLFVLPCGARCG</sequence>
<name>A0AA38MQH0_9CUCU</name>
<accession>A0AA38MQH0</accession>
<evidence type="ECO:0000313" key="1">
    <source>
        <dbReference type="EMBL" id="KAJ3664043.1"/>
    </source>
</evidence>
<comment type="caution">
    <text evidence="1">The sequence shown here is derived from an EMBL/GenBank/DDBJ whole genome shotgun (WGS) entry which is preliminary data.</text>
</comment>
<dbReference type="Proteomes" id="UP001168821">
    <property type="component" value="Unassembled WGS sequence"/>
</dbReference>
<organism evidence="1 2">
    <name type="scientific">Zophobas morio</name>
    <dbReference type="NCBI Taxonomy" id="2755281"/>
    <lineage>
        <taxon>Eukaryota</taxon>
        <taxon>Metazoa</taxon>
        <taxon>Ecdysozoa</taxon>
        <taxon>Arthropoda</taxon>
        <taxon>Hexapoda</taxon>
        <taxon>Insecta</taxon>
        <taxon>Pterygota</taxon>
        <taxon>Neoptera</taxon>
        <taxon>Endopterygota</taxon>
        <taxon>Coleoptera</taxon>
        <taxon>Polyphaga</taxon>
        <taxon>Cucujiformia</taxon>
        <taxon>Tenebrionidae</taxon>
        <taxon>Zophobas</taxon>
    </lineage>
</organism>
<gene>
    <name evidence="1" type="ORF">Zmor_008249</name>
</gene>
<keyword evidence="2" id="KW-1185">Reference proteome</keyword>
<proteinExistence type="predicted"/>